<proteinExistence type="predicted"/>
<dbReference type="Proteomes" id="UP000095283">
    <property type="component" value="Unplaced"/>
</dbReference>
<organism evidence="7 8">
    <name type="scientific">Heterorhabditis bacteriophora</name>
    <name type="common">Entomopathogenic nematode worm</name>
    <dbReference type="NCBI Taxonomy" id="37862"/>
    <lineage>
        <taxon>Eukaryota</taxon>
        <taxon>Metazoa</taxon>
        <taxon>Ecdysozoa</taxon>
        <taxon>Nematoda</taxon>
        <taxon>Chromadorea</taxon>
        <taxon>Rhabditida</taxon>
        <taxon>Rhabditina</taxon>
        <taxon>Rhabditomorpha</taxon>
        <taxon>Strongyloidea</taxon>
        <taxon>Heterorhabditidae</taxon>
        <taxon>Heterorhabditis</taxon>
    </lineage>
</organism>
<evidence type="ECO:0000313" key="8">
    <source>
        <dbReference type="WBParaSite" id="Hba_10380"/>
    </source>
</evidence>
<keyword evidence="7" id="KW-1185">Reference proteome</keyword>
<keyword evidence="3 4" id="KW-0440">LIM domain</keyword>
<dbReference type="Pfam" id="PF00412">
    <property type="entry name" value="LIM"/>
    <property type="match status" value="1"/>
</dbReference>
<dbReference type="WBParaSite" id="Hba_10380">
    <property type="protein sequence ID" value="Hba_10380"/>
    <property type="gene ID" value="Hba_10380"/>
</dbReference>
<dbReference type="PANTHER" id="PTHR15551">
    <property type="entry name" value="LIM DOMAIN ONLY 7"/>
    <property type="match status" value="1"/>
</dbReference>
<sequence>MVSSRKNLRHFSLSPFPTSILKKTSDICHSSDNVVSLTSQQDSREINYINPNKLHSRYHSVDEFKNSRRSNQRTKDYYSSFGGTNDQDYDSDSDMYRKSDFHTVGTYGTEKTRIVPVECHAPIYNHAYMEKPHQYHFVSSKFNNHVLQGGCIDNGEVSSVTHRFYDRAGNFVNIERKEDYGLDIKRDYDTIKADNERNFQENLRFEEKEEKLWIPDEVDSRDWRDVINQQRQAAPGQPTDKQKIKEASASLGLPAIIGRRLEETRKNEREKCTDYPTDYRLMDKMYEQPTETCERTEYGRFEKSSNPTVIPTSLPNAHFNTLRYPQASEIMKESSNYAFDYNRREKIMSHKDQAMSYKKEIQRESENKDQVLAVSGKHRCAHCAEELGRGAAMIVESLNLFYHLACFKCYVCKTPLGEMS</sequence>
<dbReference type="AlphaFoldDB" id="A0A1I7WYX1"/>
<reference evidence="8" key="1">
    <citation type="submission" date="2016-11" db="UniProtKB">
        <authorList>
            <consortium name="WormBaseParasite"/>
        </authorList>
    </citation>
    <scope>IDENTIFICATION</scope>
</reference>
<feature type="domain" description="LIM zinc-binding" evidence="6">
    <location>
        <begin position="378"/>
        <end position="420"/>
    </location>
</feature>
<evidence type="ECO:0000313" key="7">
    <source>
        <dbReference type="Proteomes" id="UP000095283"/>
    </source>
</evidence>
<dbReference type="GO" id="GO:0001725">
    <property type="term" value="C:stress fiber"/>
    <property type="evidence" value="ECO:0007669"/>
    <property type="project" value="TreeGrafter"/>
</dbReference>
<evidence type="ECO:0000256" key="5">
    <source>
        <dbReference type="SAM" id="MobiDB-lite"/>
    </source>
</evidence>
<evidence type="ECO:0000256" key="1">
    <source>
        <dbReference type="ARBA" id="ARBA00022723"/>
    </source>
</evidence>
<protein>
    <submittedName>
        <fullName evidence="8">LIM zinc-binding domain-containing protein</fullName>
    </submittedName>
</protein>
<dbReference type="InterPro" id="IPR001781">
    <property type="entry name" value="Znf_LIM"/>
</dbReference>
<dbReference type="GO" id="GO:0051496">
    <property type="term" value="P:positive regulation of stress fiber assembly"/>
    <property type="evidence" value="ECO:0007669"/>
    <property type="project" value="TreeGrafter"/>
</dbReference>
<name>A0A1I7WYX1_HETBA</name>
<keyword evidence="1 4" id="KW-0479">Metal-binding</keyword>
<dbReference type="CDD" id="cd08368">
    <property type="entry name" value="LIM"/>
    <property type="match status" value="1"/>
</dbReference>
<dbReference type="PROSITE" id="PS00478">
    <property type="entry name" value="LIM_DOMAIN_1"/>
    <property type="match status" value="1"/>
</dbReference>
<dbReference type="GO" id="GO:0032034">
    <property type="term" value="F:myosin II head/neck binding"/>
    <property type="evidence" value="ECO:0007669"/>
    <property type="project" value="TreeGrafter"/>
</dbReference>
<evidence type="ECO:0000256" key="3">
    <source>
        <dbReference type="ARBA" id="ARBA00023038"/>
    </source>
</evidence>
<dbReference type="PANTHER" id="PTHR15551:SF3">
    <property type="entry name" value="LIM AND CALPONIN HOMOLOGY DOMAINS-CONTAINING PROTEIN 1"/>
    <property type="match status" value="1"/>
</dbReference>
<keyword evidence="2 4" id="KW-0862">Zinc</keyword>
<evidence type="ECO:0000259" key="6">
    <source>
        <dbReference type="PROSITE" id="PS50023"/>
    </source>
</evidence>
<dbReference type="Gene3D" id="2.10.110.10">
    <property type="entry name" value="Cysteine Rich Protein"/>
    <property type="match status" value="1"/>
</dbReference>
<accession>A0A1I7WYX1</accession>
<feature type="region of interest" description="Disordered" evidence="5">
    <location>
        <begin position="61"/>
        <end position="83"/>
    </location>
</feature>
<dbReference type="GO" id="GO:0051893">
    <property type="term" value="P:regulation of focal adhesion assembly"/>
    <property type="evidence" value="ECO:0007669"/>
    <property type="project" value="TreeGrafter"/>
</dbReference>
<dbReference type="PROSITE" id="PS50023">
    <property type="entry name" value="LIM_DOMAIN_2"/>
    <property type="match status" value="1"/>
</dbReference>
<evidence type="ECO:0000256" key="2">
    <source>
        <dbReference type="ARBA" id="ARBA00022833"/>
    </source>
</evidence>
<dbReference type="GO" id="GO:0046872">
    <property type="term" value="F:metal ion binding"/>
    <property type="evidence" value="ECO:0007669"/>
    <property type="project" value="UniProtKB-KW"/>
</dbReference>
<evidence type="ECO:0000256" key="4">
    <source>
        <dbReference type="PROSITE-ProRule" id="PRU00125"/>
    </source>
</evidence>